<dbReference type="EMBL" id="JAVCWF010000001">
    <property type="protein sequence ID" value="MDQ7938280.1"/>
    <property type="molecule type" value="Genomic_DNA"/>
</dbReference>
<sequence length="176" mass="20591">MRRKRLAILTVVVLAILPLGTVKRTVITAKTLSQYPQKYQRTWYHYDNNGKFDTVEFTAKSFKAVDRNSPHRLTDTMTLHVRSVNSRFFKRSRHPQWGAARLVGKHHLRLTGWNQPEYTGANYHVEQRRYQQQTVTVLTQTNSVETWTYEHYFTSQSLAKLIGNAHFPGDVYATSY</sequence>
<protein>
    <recommendedName>
        <fullName evidence="3">Extracellular protein</fullName>
    </recommendedName>
</protein>
<comment type="caution">
    <text evidence="1">The sequence shown here is derived from an EMBL/GenBank/DDBJ whole genome shotgun (WGS) entry which is preliminary data.</text>
</comment>
<evidence type="ECO:0008006" key="3">
    <source>
        <dbReference type="Google" id="ProtNLM"/>
    </source>
</evidence>
<name>A0ABU1ACA9_9LACO</name>
<dbReference type="Proteomes" id="UP001227831">
    <property type="component" value="Unassembled WGS sequence"/>
</dbReference>
<reference evidence="1 2" key="1">
    <citation type="journal article" date="2023" name="Int. J. Syst. Evol. Microbiol.">
        <title>Lactiplantibacillus brownii sp. nov., a novel psychrotolerant species isolated from sauerkraut.</title>
        <authorList>
            <person name="Heng Y.C."/>
            <person name="Silvaraju S."/>
            <person name="Lee J.K.Y."/>
            <person name="Kittelmann S."/>
        </authorList>
    </citation>
    <scope>NUCLEOTIDE SEQUENCE [LARGE SCALE GENOMIC DNA]</scope>
    <source>
        <strain evidence="1 2">WILCCON 0030</strain>
    </source>
</reference>
<organism evidence="1 2">
    <name type="scientific">Lactiplantibacillus brownii</name>
    <dbReference type="NCBI Taxonomy" id="3069269"/>
    <lineage>
        <taxon>Bacteria</taxon>
        <taxon>Bacillati</taxon>
        <taxon>Bacillota</taxon>
        <taxon>Bacilli</taxon>
        <taxon>Lactobacillales</taxon>
        <taxon>Lactobacillaceae</taxon>
        <taxon>Lactiplantibacillus</taxon>
    </lineage>
</organism>
<evidence type="ECO:0000313" key="1">
    <source>
        <dbReference type="EMBL" id="MDQ7938280.1"/>
    </source>
</evidence>
<dbReference type="RefSeq" id="WP_308703971.1">
    <property type="nucleotide sequence ID" value="NZ_AP027463.1"/>
</dbReference>
<gene>
    <name evidence="1" type="ORF">RA086_11730</name>
</gene>
<evidence type="ECO:0000313" key="2">
    <source>
        <dbReference type="Proteomes" id="UP001227831"/>
    </source>
</evidence>
<accession>A0ABU1ACA9</accession>
<keyword evidence="2" id="KW-1185">Reference proteome</keyword>
<proteinExistence type="predicted"/>